<name>A0A480AG04_9CYAN</name>
<dbReference type="InterPro" id="IPR002495">
    <property type="entry name" value="Glyco_trans_8"/>
</dbReference>
<accession>A0A480AG04</accession>
<dbReference type="OrthoDB" id="181606at2"/>
<organism evidence="1 2">
    <name type="scientific">Dolichospermum planctonicum</name>
    <dbReference type="NCBI Taxonomy" id="136072"/>
    <lineage>
        <taxon>Bacteria</taxon>
        <taxon>Bacillati</taxon>
        <taxon>Cyanobacteriota</taxon>
        <taxon>Cyanophyceae</taxon>
        <taxon>Nostocales</taxon>
        <taxon>Aphanizomenonaceae</taxon>
        <taxon>Dolichospermum</taxon>
    </lineage>
</organism>
<comment type="caution">
    <text evidence="1">The sequence shown here is derived from an EMBL/GenBank/DDBJ whole genome shotgun (WGS) entry which is preliminary data.</text>
</comment>
<reference evidence="2" key="1">
    <citation type="submission" date="2019-02" db="EMBL/GenBank/DDBJ databases">
        <title>Draft genome sequence of Dolichospermum planctonicum NIES-80.</title>
        <authorList>
            <person name="Yamaguchi H."/>
            <person name="Suzuki S."/>
            <person name="Kawachi M."/>
        </authorList>
    </citation>
    <scope>NUCLEOTIDE SEQUENCE [LARGE SCALE GENOMIC DNA]</scope>
    <source>
        <strain evidence="2">NIES-80</strain>
    </source>
</reference>
<sequence>MHHNSATINDCGFVYVATGEGYVREALVAISSLRQHHPSSKVCLVTDKQPKDSSLFDDVIVVDPENVLFSPVDKLLATLCPYKKAIFLDTDTFVVDNLEELFRILDCFEIALLPETKRGWDYDMPDVPTPFAEFNTGVIVFRNDERIKMFFDRWRDAYMELKESQGLINDQASFRRVLFNSDIRVAPLPSEYHFLGNTENYIMWKAKIIHARGNLSVIESQVNKYLGCRVYIPDVGKLQGFQGKSVWFKRLINFFFRGIRLLFVKPTDSAGMNPGKWWLKEKRS</sequence>
<proteinExistence type="predicted"/>
<dbReference type="GO" id="GO:0016757">
    <property type="term" value="F:glycosyltransferase activity"/>
    <property type="evidence" value="ECO:0007669"/>
    <property type="project" value="InterPro"/>
</dbReference>
<dbReference type="AlphaFoldDB" id="A0A480AG04"/>
<dbReference type="Pfam" id="PF01501">
    <property type="entry name" value="Glyco_transf_8"/>
    <property type="match status" value="1"/>
</dbReference>
<dbReference type="EMBL" id="BJCF01000069">
    <property type="protein sequence ID" value="GCL44095.1"/>
    <property type="molecule type" value="Genomic_DNA"/>
</dbReference>
<dbReference type="InterPro" id="IPR029044">
    <property type="entry name" value="Nucleotide-diphossugar_trans"/>
</dbReference>
<dbReference type="SUPFAM" id="SSF53448">
    <property type="entry name" value="Nucleotide-diphospho-sugar transferases"/>
    <property type="match status" value="1"/>
</dbReference>
<evidence type="ECO:0008006" key="3">
    <source>
        <dbReference type="Google" id="ProtNLM"/>
    </source>
</evidence>
<dbReference type="InterPro" id="IPR050587">
    <property type="entry name" value="GNT1/Glycosyltrans_8"/>
</dbReference>
<evidence type="ECO:0000313" key="1">
    <source>
        <dbReference type="EMBL" id="GCL44095.1"/>
    </source>
</evidence>
<evidence type="ECO:0000313" key="2">
    <source>
        <dbReference type="Proteomes" id="UP000299367"/>
    </source>
</evidence>
<dbReference type="Gene3D" id="3.90.550.10">
    <property type="entry name" value="Spore Coat Polysaccharide Biosynthesis Protein SpsA, Chain A"/>
    <property type="match status" value="1"/>
</dbReference>
<protein>
    <recommendedName>
        <fullName evidence="3">Nucleotide-diphospho-sugar transferase domain-containing protein</fullName>
    </recommendedName>
</protein>
<dbReference type="PANTHER" id="PTHR11183">
    <property type="entry name" value="GLYCOGENIN SUBFAMILY MEMBER"/>
    <property type="match status" value="1"/>
</dbReference>
<gene>
    <name evidence="1" type="ORF">NIES80_38190</name>
</gene>
<dbReference type="Proteomes" id="UP000299367">
    <property type="component" value="Unassembled WGS sequence"/>
</dbReference>